<evidence type="ECO:0000256" key="3">
    <source>
        <dbReference type="ARBA" id="ARBA00022955"/>
    </source>
</evidence>
<dbReference type="GO" id="GO:0005741">
    <property type="term" value="C:mitochondrial outer membrane"/>
    <property type="evidence" value="ECO:0007669"/>
    <property type="project" value="TreeGrafter"/>
</dbReference>
<protein>
    <submittedName>
        <fullName evidence="7">3-ketosteroid reductase</fullName>
    </submittedName>
</protein>
<dbReference type="Proteomes" id="UP000094526">
    <property type="component" value="Unassembled WGS sequence"/>
</dbReference>
<dbReference type="STRING" id="86049.A0A1C1CJH4"/>
<gene>
    <name evidence="7" type="ORF">CLCR_04086</name>
</gene>
<sequence length="449" mass="49540">MTSNDQYVLVTGANSGLGLGTCCRLIDEYLAAHKSDERTLTIVFTTRSARKGADTLAALEKHLARHTRPSNSARRRVYFQPENVELTSLLSVRALSRKLLTSDLPHLNAIVLNAGIGGWSGLNWPETLWSCLTQIRQATTWPTYKLGLVGLVTKPQFPPESEAGDEPLLGEVFCANTFGHYMLVHWLMPLFRACPGESPGKIIWSTSIEADSHHYHPEDHQALKSDAAYEHTKRMGDLLALTAVNQPATAKQVTEYTTPSPSLGSSRSRSLESDPVFLLSHPGICTTTIISLFWIVHACYRLGIYLARWFGSPWANVTAYLGAASATWLALASPADIKAKRLEALGDDGRGPCKWGSSVDRFGHSYVRVTDVAGWGLDGSGRPFRDKWWGGSLGRKTGSIDATEEDVAEFITQGAQVWDKMEALRRDWEARIEQYEAEQAMKSNGHVNP</sequence>
<comment type="caution">
    <text evidence="7">The sequence shown here is derived from an EMBL/GenBank/DDBJ whole genome shotgun (WGS) entry which is preliminary data.</text>
</comment>
<dbReference type="PANTHER" id="PTHR43647">
    <property type="entry name" value="DEHYDROGENASE"/>
    <property type="match status" value="1"/>
</dbReference>
<dbReference type="AlphaFoldDB" id="A0A1C1CJH4"/>
<evidence type="ECO:0000313" key="7">
    <source>
        <dbReference type="EMBL" id="OCT48591.1"/>
    </source>
</evidence>
<dbReference type="VEuPathDB" id="FungiDB:G647_10259"/>
<comment type="similarity">
    <text evidence="6">Belongs to the short-chain dehydrogenases/reductases (SDR) family. ERG27 subfamily.</text>
</comment>
<dbReference type="EMBL" id="LGRB01000012">
    <property type="protein sequence ID" value="OCT48591.1"/>
    <property type="molecule type" value="Genomic_DNA"/>
</dbReference>
<evidence type="ECO:0000256" key="5">
    <source>
        <dbReference type="ARBA" id="ARBA00023098"/>
    </source>
</evidence>
<dbReference type="Gene3D" id="3.40.50.720">
    <property type="entry name" value="NAD(P)-binding Rossmann-like Domain"/>
    <property type="match status" value="1"/>
</dbReference>
<keyword evidence="2" id="KW-0521">NADP</keyword>
<dbReference type="InterPro" id="IPR051593">
    <property type="entry name" value="Ergosterol_Biosynth_ERG27"/>
</dbReference>
<dbReference type="SUPFAM" id="SSF51735">
    <property type="entry name" value="NAD(P)-binding Rossmann-fold domains"/>
    <property type="match status" value="1"/>
</dbReference>
<accession>A0A1C1CJH4</accession>
<dbReference type="GO" id="GO:0005811">
    <property type="term" value="C:lipid droplet"/>
    <property type="evidence" value="ECO:0007669"/>
    <property type="project" value="TreeGrafter"/>
</dbReference>
<dbReference type="eggNOG" id="KOG1478">
    <property type="taxonomic scope" value="Eukaryota"/>
</dbReference>
<dbReference type="PANTHER" id="PTHR43647:SF1">
    <property type="entry name" value="3-KETO-STEROID REDUCTASE ERG27"/>
    <property type="match status" value="1"/>
</dbReference>
<dbReference type="InterPro" id="IPR036291">
    <property type="entry name" value="NAD(P)-bd_dom_sf"/>
</dbReference>
<keyword evidence="8" id="KW-1185">Reference proteome</keyword>
<evidence type="ECO:0000256" key="1">
    <source>
        <dbReference type="ARBA" id="ARBA00022516"/>
    </source>
</evidence>
<dbReference type="GO" id="GO:0000253">
    <property type="term" value="F:3-beta-hydroxysteroid 3-dehydrogenase (NADP+) activity"/>
    <property type="evidence" value="ECO:0007669"/>
    <property type="project" value="TreeGrafter"/>
</dbReference>
<reference evidence="8" key="1">
    <citation type="submission" date="2015-07" db="EMBL/GenBank/DDBJ databases">
        <authorList>
            <person name="Teixeira M.M."/>
            <person name="Souza R.C."/>
            <person name="Almeida L.G."/>
            <person name="Vicente V.A."/>
            <person name="de Hoog S."/>
            <person name="Bocca A.L."/>
            <person name="de Almeida S.R."/>
            <person name="Vasconcelos A.T."/>
            <person name="Felipe M.S."/>
        </authorList>
    </citation>
    <scope>NUCLEOTIDE SEQUENCE [LARGE SCALE GENOMIC DNA]</scope>
    <source>
        <strain evidence="8">KSF</strain>
    </source>
</reference>
<keyword evidence="5" id="KW-0443">Lipid metabolism</keyword>
<dbReference type="OrthoDB" id="9989144at2759"/>
<keyword evidence="1" id="KW-0444">Lipid biosynthesis</keyword>
<dbReference type="GO" id="GO:0005789">
    <property type="term" value="C:endoplasmic reticulum membrane"/>
    <property type="evidence" value="ECO:0007669"/>
    <property type="project" value="TreeGrafter"/>
</dbReference>
<organism evidence="7 8">
    <name type="scientific">Cladophialophora carrionii</name>
    <dbReference type="NCBI Taxonomy" id="86049"/>
    <lineage>
        <taxon>Eukaryota</taxon>
        <taxon>Fungi</taxon>
        <taxon>Dikarya</taxon>
        <taxon>Ascomycota</taxon>
        <taxon>Pezizomycotina</taxon>
        <taxon>Eurotiomycetes</taxon>
        <taxon>Chaetothyriomycetidae</taxon>
        <taxon>Chaetothyriales</taxon>
        <taxon>Herpotrichiellaceae</taxon>
        <taxon>Cladophialophora</taxon>
    </lineage>
</organism>
<evidence type="ECO:0000256" key="4">
    <source>
        <dbReference type="ARBA" id="ARBA00023002"/>
    </source>
</evidence>
<keyword evidence="3" id="KW-0752">Steroid biosynthesis</keyword>
<evidence type="ECO:0000256" key="6">
    <source>
        <dbReference type="ARBA" id="ARBA00023593"/>
    </source>
</evidence>
<dbReference type="VEuPathDB" id="FungiDB:CLCR_04086"/>
<evidence type="ECO:0000256" key="2">
    <source>
        <dbReference type="ARBA" id="ARBA00022857"/>
    </source>
</evidence>
<evidence type="ECO:0000313" key="8">
    <source>
        <dbReference type="Proteomes" id="UP000094526"/>
    </source>
</evidence>
<keyword evidence="4" id="KW-0560">Oxidoreductase</keyword>
<dbReference type="GO" id="GO:0006696">
    <property type="term" value="P:ergosterol biosynthetic process"/>
    <property type="evidence" value="ECO:0007669"/>
    <property type="project" value="TreeGrafter"/>
</dbReference>
<name>A0A1C1CJH4_9EURO</name>
<proteinExistence type="inferred from homology"/>